<gene>
    <name evidence="1" type="ORF">EBAPG3_000310</name>
</gene>
<keyword evidence="2" id="KW-1185">Reference proteome</keyword>
<dbReference type="Proteomes" id="UP000012179">
    <property type="component" value="Chromosome"/>
</dbReference>
<dbReference type="EMBL" id="CP021106">
    <property type="protein sequence ID" value="ARO86344.1"/>
    <property type="molecule type" value="Genomic_DNA"/>
</dbReference>
<organism evidence="1 2">
    <name type="scientific">Nitrosospira lacus</name>
    <dbReference type="NCBI Taxonomy" id="1288494"/>
    <lineage>
        <taxon>Bacteria</taxon>
        <taxon>Pseudomonadati</taxon>
        <taxon>Pseudomonadota</taxon>
        <taxon>Betaproteobacteria</taxon>
        <taxon>Nitrosomonadales</taxon>
        <taxon>Nitrosomonadaceae</taxon>
        <taxon>Nitrosospira</taxon>
    </lineage>
</organism>
<evidence type="ECO:0000313" key="2">
    <source>
        <dbReference type="Proteomes" id="UP000012179"/>
    </source>
</evidence>
<dbReference type="KEGG" id="nlc:EBAPG3_000310"/>
<evidence type="ECO:0000313" key="1">
    <source>
        <dbReference type="EMBL" id="ARO86344.1"/>
    </source>
</evidence>
<dbReference type="OrthoDB" id="8566182at2"/>
<dbReference type="eggNOG" id="ENOG503162Q">
    <property type="taxonomic scope" value="Bacteria"/>
</dbReference>
<protein>
    <submittedName>
        <fullName evidence="1">Uncharacterized protein</fullName>
    </submittedName>
</protein>
<accession>A0A1W6SKL9</accession>
<reference evidence="1 2" key="1">
    <citation type="journal article" date="2015" name="Int. J. Syst. Evol. Microbiol.">
        <title>Nitrosospira lacus sp. nov., a psychrotolerant, ammonia-oxidizing bacterium from sandy lake sediment.</title>
        <authorList>
            <person name="Urakawa H."/>
            <person name="Garcia J.C."/>
            <person name="Nielsen J.L."/>
            <person name="Le V.Q."/>
            <person name="Kozlowski J.A."/>
            <person name="Stein L.Y."/>
            <person name="Lim C.K."/>
            <person name="Pommerening-Roser A."/>
            <person name="Martens-Habbena W."/>
            <person name="Stahl D.A."/>
            <person name="Klotz M.G."/>
        </authorList>
    </citation>
    <scope>NUCLEOTIDE SEQUENCE [LARGE SCALE GENOMIC DNA]</scope>
    <source>
        <strain evidence="1 2">APG3</strain>
    </source>
</reference>
<dbReference type="AlphaFoldDB" id="A0A1W6SKL9"/>
<name>A0A1W6SKL9_9PROT</name>
<sequence>MRPHEERQVDSLYVHNRFLMIIRIKEAGMNPVEITLQPGEQADIFDANPVDALRSLMELYESGETLEEEESEVELMIQLSGMVYNDLRSDE</sequence>
<proteinExistence type="predicted"/>